<sequence>MITILSISLVASLITPAFATTVTAMSTSNASDLVISEYVEGSSFNKALELYNGTGTAGSFRCF</sequence>
<feature type="signal peptide" evidence="1">
    <location>
        <begin position="1"/>
        <end position="19"/>
    </location>
</feature>
<feature type="chain" id="PRO_5045680217" evidence="1">
    <location>
        <begin position="20"/>
        <end position="63"/>
    </location>
</feature>
<dbReference type="EMBL" id="JAKZFC010000002">
    <property type="protein sequence ID" value="MCH7321837.1"/>
    <property type="molecule type" value="Genomic_DNA"/>
</dbReference>
<evidence type="ECO:0000313" key="2">
    <source>
        <dbReference type="EMBL" id="MCH7321837.1"/>
    </source>
</evidence>
<dbReference type="RefSeq" id="WP_241368889.1">
    <property type="nucleotide sequence ID" value="NZ_JAKZFC010000002.1"/>
</dbReference>
<proteinExistence type="predicted"/>
<reference evidence="2 3" key="1">
    <citation type="submission" date="2022-03" db="EMBL/GenBank/DDBJ databases">
        <authorList>
            <person name="Jo J.-H."/>
            <person name="Im W.-T."/>
        </authorList>
    </citation>
    <scope>NUCLEOTIDE SEQUENCE [LARGE SCALE GENOMIC DNA]</scope>
    <source>
        <strain evidence="2 3">MA9</strain>
    </source>
</reference>
<evidence type="ECO:0000313" key="3">
    <source>
        <dbReference type="Proteomes" id="UP001316087"/>
    </source>
</evidence>
<name>A0ABS9UBY6_9BACL</name>
<keyword evidence="3" id="KW-1185">Reference proteome</keyword>
<gene>
    <name evidence="2" type="ORF">LZ480_08015</name>
</gene>
<comment type="caution">
    <text evidence="2">The sequence shown here is derived from an EMBL/GenBank/DDBJ whole genome shotgun (WGS) entry which is preliminary data.</text>
</comment>
<accession>A0ABS9UBY6</accession>
<evidence type="ECO:0000256" key="1">
    <source>
        <dbReference type="SAM" id="SignalP"/>
    </source>
</evidence>
<protein>
    <submittedName>
        <fullName evidence="2">Uncharacterized protein</fullName>
    </submittedName>
</protein>
<dbReference type="Proteomes" id="UP001316087">
    <property type="component" value="Unassembled WGS sequence"/>
</dbReference>
<organism evidence="2 3">
    <name type="scientific">Solibacillus palustris</name>
    <dbReference type="NCBI Taxonomy" id="2908203"/>
    <lineage>
        <taxon>Bacteria</taxon>
        <taxon>Bacillati</taxon>
        <taxon>Bacillota</taxon>
        <taxon>Bacilli</taxon>
        <taxon>Bacillales</taxon>
        <taxon>Caryophanaceae</taxon>
        <taxon>Solibacillus</taxon>
    </lineage>
</organism>
<keyword evidence="1" id="KW-0732">Signal</keyword>